<accession>A0AAW5WY46</accession>
<gene>
    <name evidence="2" type="ORF">L2772_02120</name>
    <name evidence="3" type="ORF">L2Z99_04235</name>
</gene>
<dbReference type="InterPro" id="IPR036291">
    <property type="entry name" value="NAD(P)-bd_dom_sf"/>
</dbReference>
<dbReference type="Proteomes" id="UP001211420">
    <property type="component" value="Unassembled WGS sequence"/>
</dbReference>
<dbReference type="Pfam" id="PF01370">
    <property type="entry name" value="Epimerase"/>
    <property type="match status" value="1"/>
</dbReference>
<comment type="caution">
    <text evidence="3">The sequence shown here is derived from an EMBL/GenBank/DDBJ whole genome shotgun (WGS) entry which is preliminary data.</text>
</comment>
<feature type="domain" description="NAD-dependent epimerase/dehydratase" evidence="1">
    <location>
        <begin position="3"/>
        <end position="106"/>
    </location>
</feature>
<dbReference type="SUPFAM" id="SSF51735">
    <property type="entry name" value="NAD(P)-binding Rossmann-fold domains"/>
    <property type="match status" value="1"/>
</dbReference>
<reference evidence="2 4" key="2">
    <citation type="submission" date="2022-01" db="EMBL/GenBank/DDBJ databases">
        <title>VMRC isolate genome collection.</title>
        <authorList>
            <person name="France M."/>
            <person name="Rutt L."/>
            <person name="Humphrys M."/>
            <person name="Ravel J."/>
        </authorList>
    </citation>
    <scope>NUCLEOTIDE SEQUENCE [LARGE SCALE GENOMIC DNA]</scope>
    <source>
        <strain evidence="2 4">C0172B4</strain>
    </source>
</reference>
<dbReference type="InterPro" id="IPR001509">
    <property type="entry name" value="Epimerase_deHydtase"/>
</dbReference>
<dbReference type="Gene3D" id="3.40.50.720">
    <property type="entry name" value="NAD(P)-binding Rossmann-like Domain"/>
    <property type="match status" value="1"/>
</dbReference>
<organism evidence="3 5">
    <name type="scientific">Lactobacillus mulieris</name>
    <dbReference type="NCBI Taxonomy" id="2508708"/>
    <lineage>
        <taxon>Bacteria</taxon>
        <taxon>Bacillati</taxon>
        <taxon>Bacillota</taxon>
        <taxon>Bacilli</taxon>
        <taxon>Lactobacillales</taxon>
        <taxon>Lactobacillaceae</taxon>
        <taxon>Lactobacillus</taxon>
    </lineage>
</organism>
<reference evidence="3" key="1">
    <citation type="submission" date="2022-01" db="EMBL/GenBank/DDBJ databases">
        <title>STING isolate genome collection.</title>
        <authorList>
            <person name="France M."/>
            <person name="Rutt L."/>
            <person name="Humphrys M."/>
            <person name="Ravel J."/>
        </authorList>
    </citation>
    <scope>NUCLEOTIDE SEQUENCE</scope>
    <source>
        <strain evidence="3">C0081E5</strain>
    </source>
</reference>
<dbReference type="EMBL" id="JAKHEY010000004">
    <property type="protein sequence ID" value="MCZ9678291.1"/>
    <property type="molecule type" value="Genomic_DNA"/>
</dbReference>
<proteinExistence type="predicted"/>
<name>A0AAW5WY46_9LACO</name>
<dbReference type="RefSeq" id="WP_269254098.1">
    <property type="nucleotide sequence ID" value="NZ_JAKHEY010000004.1"/>
</dbReference>
<evidence type="ECO:0000313" key="3">
    <source>
        <dbReference type="EMBL" id="MCZ9678291.1"/>
    </source>
</evidence>
<sequence>MNIVLLGGNGYLGRNFSKVWLSQFPSAHLFVYSRSGKNSFKHPNITNFAVDVSKASQIMENLPAQIDYIVDFVGRPEKDAELFNEINDQPAEVMKEIAEKYQVKAMGFIGGKVGPKSFVEGKKRIISHLSTSTIPLVTVEPTIVYGEDRHDAMSKLIPLFKFMGIFSSKFKPITVTEVATELTMGLKQF</sequence>
<evidence type="ECO:0000313" key="4">
    <source>
        <dbReference type="Proteomes" id="UP001211420"/>
    </source>
</evidence>
<dbReference type="Proteomes" id="UP001211566">
    <property type="component" value="Unassembled WGS sequence"/>
</dbReference>
<evidence type="ECO:0000313" key="2">
    <source>
        <dbReference type="EMBL" id="MCZ3621664.1"/>
    </source>
</evidence>
<keyword evidence="4" id="KW-1185">Reference proteome</keyword>
<dbReference type="AlphaFoldDB" id="A0AAW5WY46"/>
<evidence type="ECO:0000259" key="1">
    <source>
        <dbReference type="Pfam" id="PF01370"/>
    </source>
</evidence>
<dbReference type="EMBL" id="JAKHPW010000001">
    <property type="protein sequence ID" value="MCZ3621664.1"/>
    <property type="molecule type" value="Genomic_DNA"/>
</dbReference>
<protein>
    <submittedName>
        <fullName evidence="3">NAD(P)-dependent oxidoreductase</fullName>
    </submittedName>
</protein>
<evidence type="ECO:0000313" key="5">
    <source>
        <dbReference type="Proteomes" id="UP001211566"/>
    </source>
</evidence>